<evidence type="ECO:0000313" key="2">
    <source>
        <dbReference type="Proteomes" id="UP000094828"/>
    </source>
</evidence>
<evidence type="ECO:0000313" key="1">
    <source>
        <dbReference type="EMBL" id="ODA28612.1"/>
    </source>
</evidence>
<dbReference type="AlphaFoldDB" id="A0A1C3E5U0"/>
<proteinExistence type="predicted"/>
<reference evidence="1 2" key="1">
    <citation type="submission" date="2016-05" db="EMBL/GenBank/DDBJ databases">
        <title>Genomic and physiological characterization of Planctopirus sp. isolated from fresh water lake.</title>
        <authorList>
            <person name="Subhash Y."/>
            <person name="Ramana C."/>
        </authorList>
    </citation>
    <scope>NUCLEOTIDE SEQUENCE [LARGE SCALE GENOMIC DNA]</scope>
    <source>
        <strain evidence="1 2">JC280</strain>
    </source>
</reference>
<name>A0A1C3E5U0_9PLAN</name>
<dbReference type="Proteomes" id="UP000094828">
    <property type="component" value="Unassembled WGS sequence"/>
</dbReference>
<sequence length="275" mass="30216">MTWTIVLRKQVLTSHEFLSTGVQFAIVVIQGRRPLILMTKGNAMVNHRIICGILATCFWGCSEVTQAGAVVTLVDGRILKADTAEFSENGQSLILEATRDGLVIRRTLNRSTVVKLELDDVPSPGQVAVSSAAVIEPAADSIRPQAGPSIDPRQFQPDIEQVLRMENRMLIQQPGYLVGSPQAPQSIKQFAGWPSAGVVVGVRQDPLEAYGQQAARWYPQGIPQLEAGYARQLLRNDAAYQVAPPWAFNSWNNQQGTTNPGYLPPDRRFSLPYLP</sequence>
<gene>
    <name evidence="1" type="ORF">A6X21_13065</name>
</gene>
<comment type="caution">
    <text evidence="1">The sequence shown here is derived from an EMBL/GenBank/DDBJ whole genome shotgun (WGS) entry which is preliminary data.</text>
</comment>
<dbReference type="EMBL" id="LYDR01000152">
    <property type="protein sequence ID" value="ODA28612.1"/>
    <property type="molecule type" value="Genomic_DNA"/>
</dbReference>
<keyword evidence="2" id="KW-1185">Reference proteome</keyword>
<protein>
    <submittedName>
        <fullName evidence="1">Uncharacterized protein</fullName>
    </submittedName>
</protein>
<dbReference type="STRING" id="1841610.A6X21_13065"/>
<organism evidence="1 2">
    <name type="scientific">Planctopirus hydrillae</name>
    <dbReference type="NCBI Taxonomy" id="1841610"/>
    <lineage>
        <taxon>Bacteria</taxon>
        <taxon>Pseudomonadati</taxon>
        <taxon>Planctomycetota</taxon>
        <taxon>Planctomycetia</taxon>
        <taxon>Planctomycetales</taxon>
        <taxon>Planctomycetaceae</taxon>
        <taxon>Planctopirus</taxon>
    </lineage>
</organism>
<accession>A0A1C3E5U0</accession>